<dbReference type="GO" id="GO:0008017">
    <property type="term" value="F:microtubule binding"/>
    <property type="evidence" value="ECO:0007669"/>
    <property type="project" value="InterPro"/>
</dbReference>
<dbReference type="Gene3D" id="3.40.850.10">
    <property type="entry name" value="Kinesin motor domain"/>
    <property type="match status" value="1"/>
</dbReference>
<dbReference type="PROSITE" id="PS00411">
    <property type="entry name" value="KINESIN_MOTOR_1"/>
    <property type="match status" value="1"/>
</dbReference>
<dbReference type="GO" id="GO:0005524">
    <property type="term" value="F:ATP binding"/>
    <property type="evidence" value="ECO:0007669"/>
    <property type="project" value="UniProtKB-UniRule"/>
</dbReference>
<dbReference type="EMBL" id="DAKRPA010000221">
    <property type="protein sequence ID" value="DAZ95027.1"/>
    <property type="molecule type" value="Genomic_DNA"/>
</dbReference>
<evidence type="ECO:0000313" key="8">
    <source>
        <dbReference type="EMBL" id="DAZ95027.1"/>
    </source>
</evidence>
<evidence type="ECO:0000256" key="2">
    <source>
        <dbReference type="ARBA" id="ARBA00022840"/>
    </source>
</evidence>
<organism evidence="8 9">
    <name type="scientific">Lagenidium giganteum</name>
    <dbReference type="NCBI Taxonomy" id="4803"/>
    <lineage>
        <taxon>Eukaryota</taxon>
        <taxon>Sar</taxon>
        <taxon>Stramenopiles</taxon>
        <taxon>Oomycota</taxon>
        <taxon>Peronosporomycetes</taxon>
        <taxon>Pythiales</taxon>
        <taxon>Pythiaceae</taxon>
    </lineage>
</organism>
<dbReference type="InterPro" id="IPR036961">
    <property type="entry name" value="Kinesin_motor_dom_sf"/>
</dbReference>
<dbReference type="GO" id="GO:0007018">
    <property type="term" value="P:microtubule-based movement"/>
    <property type="evidence" value="ECO:0007669"/>
    <property type="project" value="InterPro"/>
</dbReference>
<evidence type="ECO:0000259" key="7">
    <source>
        <dbReference type="PROSITE" id="PS50067"/>
    </source>
</evidence>
<gene>
    <name evidence="8" type="ORF">N0F65_003744</name>
</gene>
<keyword evidence="4" id="KW-0493">Microtubule</keyword>
<evidence type="ECO:0000256" key="6">
    <source>
        <dbReference type="SAM" id="MobiDB-lite"/>
    </source>
</evidence>
<dbReference type="InterPro" id="IPR019821">
    <property type="entry name" value="Kinesin_motor_CS"/>
</dbReference>
<dbReference type="Proteomes" id="UP001146120">
    <property type="component" value="Unassembled WGS sequence"/>
</dbReference>
<dbReference type="InterPro" id="IPR027417">
    <property type="entry name" value="P-loop_NTPase"/>
</dbReference>
<feature type="region of interest" description="Disordered" evidence="6">
    <location>
        <begin position="535"/>
        <end position="573"/>
    </location>
</feature>
<feature type="compositionally biased region" description="Polar residues" evidence="6">
    <location>
        <begin position="540"/>
        <end position="555"/>
    </location>
</feature>
<reference evidence="8" key="1">
    <citation type="submission" date="2022-11" db="EMBL/GenBank/DDBJ databases">
        <authorList>
            <person name="Morgan W.R."/>
            <person name="Tartar A."/>
        </authorList>
    </citation>
    <scope>NUCLEOTIDE SEQUENCE</scope>
    <source>
        <strain evidence="8">ARSEF 373</strain>
    </source>
</reference>
<keyword evidence="3 4" id="KW-0505">Motor protein</keyword>
<dbReference type="PANTHER" id="PTHR47968">
    <property type="entry name" value="CENTROMERE PROTEIN E"/>
    <property type="match status" value="1"/>
</dbReference>
<dbReference type="PROSITE" id="PS50067">
    <property type="entry name" value="KINESIN_MOTOR_2"/>
    <property type="match status" value="1"/>
</dbReference>
<evidence type="ECO:0000256" key="5">
    <source>
        <dbReference type="SAM" id="Coils"/>
    </source>
</evidence>
<name>A0AAV2YKB2_9STRA</name>
<comment type="similarity">
    <text evidence="3 4">Belongs to the TRAFAC class myosin-kinesin ATPase superfamily. Kinesin family.</text>
</comment>
<dbReference type="SUPFAM" id="SSF52540">
    <property type="entry name" value="P-loop containing nucleoside triphosphate hydrolases"/>
    <property type="match status" value="1"/>
</dbReference>
<keyword evidence="5" id="KW-0175">Coiled coil</keyword>
<dbReference type="SMART" id="SM00129">
    <property type="entry name" value="KISc"/>
    <property type="match status" value="1"/>
</dbReference>
<sequence length="835" mass="92710">MATEEETQSMAASIADDDDEDNNSQAEPEADNNIRIFLRVKPTKKPSGFFAWNEDESIMRYDIPKDMAAGLINNSRTNYKFRFDAIIGMEAKQEEVFDRVGRPCVLNALNGFNSTVFAYGQTGSGKTFTITGGAERYEDRGLIPRALSMIFEQAKNPQRQVQVHISYLEIYNNQGYDLLDPNHESTKSLEDLPRVSMLEDEDGNCHLRNLSMHLVHTEEDALNLLFLGDTNRAVSETAMNLASSRSHCIFTVSLETRRTGSEVVLRSKLHMVDLAGSERAHKTGSKGQQFREATFINTSLHYLEMVIVALHEKNTKGRTHIPYRNSMMTSVLRDSLGGNCKTVMVATVSAEREQTDESVSTCRFAQRVARVRNDARLNEEVDPQVIIRQLKAQLAGLQEEMAILKGDAKEGDELKDYEKDKLRQRCVDYVNDAEPTAHLSMGEFTYTKMKMCFHFLKELVLNAAGGSAPTGVTASGSASVSKGRLISAGSGGNNQELEQRVQELEQLVQQRDNEIAIMVNMIRKQRGEDGIPTEALLKRGSSNNNQLTEQKPASKSSKKDAIDNDPSGGIRVDPAILDDPVKAFEAFKAQYPKNNVIRENKMLLKTNYDAAKALASSVNDARNQIKELTTQMDKLRKQQAMTEEGLVGESGDAKSVGASAEESKLKDKIDQYKAQYKTGFNNLSELKKEIQHIQKMLEMSRIKLQKDFDLWYQRQGKGALLTEALVAQPKQSGREMESVSPPAPAKSASPVRSTSKMSQSSRPESAGKSMASSESADSKKTMPHTRSSTSSSISISVNTSNSASSSSVDEDVSGFYAALDILKRRNQMQTQSMRK</sequence>
<feature type="compositionally biased region" description="Low complexity" evidence="6">
    <location>
        <begin position="787"/>
        <end position="807"/>
    </location>
</feature>
<proteinExistence type="inferred from homology"/>
<evidence type="ECO:0000313" key="9">
    <source>
        <dbReference type="Proteomes" id="UP001146120"/>
    </source>
</evidence>
<feature type="coiled-coil region" evidence="5">
    <location>
        <begin position="611"/>
        <end position="645"/>
    </location>
</feature>
<protein>
    <recommendedName>
        <fullName evidence="4">Kinesin-like protein</fullName>
    </recommendedName>
</protein>
<evidence type="ECO:0000256" key="4">
    <source>
        <dbReference type="RuleBase" id="RU000394"/>
    </source>
</evidence>
<feature type="region of interest" description="Disordered" evidence="6">
    <location>
        <begin position="1"/>
        <end position="31"/>
    </location>
</feature>
<feature type="domain" description="Kinesin motor" evidence="7">
    <location>
        <begin position="33"/>
        <end position="371"/>
    </location>
</feature>
<dbReference type="GO" id="GO:0003777">
    <property type="term" value="F:microtubule motor activity"/>
    <property type="evidence" value="ECO:0007669"/>
    <property type="project" value="InterPro"/>
</dbReference>
<feature type="binding site" evidence="3">
    <location>
        <begin position="120"/>
        <end position="127"/>
    </location>
    <ligand>
        <name>ATP</name>
        <dbReference type="ChEBI" id="CHEBI:30616"/>
    </ligand>
</feature>
<dbReference type="GO" id="GO:0005874">
    <property type="term" value="C:microtubule"/>
    <property type="evidence" value="ECO:0007669"/>
    <property type="project" value="UniProtKB-KW"/>
</dbReference>
<accession>A0AAV2YKB2</accession>
<dbReference type="AlphaFoldDB" id="A0AAV2YKB2"/>
<keyword evidence="2 3" id="KW-0067">ATP-binding</keyword>
<feature type="region of interest" description="Disordered" evidence="6">
    <location>
        <begin position="731"/>
        <end position="809"/>
    </location>
</feature>
<feature type="compositionally biased region" description="Polar residues" evidence="6">
    <location>
        <begin position="752"/>
        <end position="763"/>
    </location>
</feature>
<dbReference type="PANTHER" id="PTHR47968:SF67">
    <property type="entry name" value="KINESIN MOTOR DOMAIN-CONTAINING PROTEIN"/>
    <property type="match status" value="1"/>
</dbReference>
<dbReference type="Pfam" id="PF00225">
    <property type="entry name" value="Kinesin"/>
    <property type="match status" value="1"/>
</dbReference>
<comment type="caution">
    <text evidence="8">The sequence shown here is derived from an EMBL/GenBank/DDBJ whole genome shotgun (WGS) entry which is preliminary data.</text>
</comment>
<keyword evidence="9" id="KW-1185">Reference proteome</keyword>
<dbReference type="InterPro" id="IPR027640">
    <property type="entry name" value="Kinesin-like_fam"/>
</dbReference>
<dbReference type="InterPro" id="IPR001752">
    <property type="entry name" value="Kinesin_motor_dom"/>
</dbReference>
<dbReference type="InterPro" id="IPR056524">
    <property type="entry name" value="KIF6/9_C"/>
</dbReference>
<evidence type="ECO:0000256" key="1">
    <source>
        <dbReference type="ARBA" id="ARBA00022741"/>
    </source>
</evidence>
<evidence type="ECO:0000256" key="3">
    <source>
        <dbReference type="PROSITE-ProRule" id="PRU00283"/>
    </source>
</evidence>
<dbReference type="Pfam" id="PF23735">
    <property type="entry name" value="KIF9"/>
    <property type="match status" value="1"/>
</dbReference>
<feature type="coiled-coil region" evidence="5">
    <location>
        <begin position="669"/>
        <end position="703"/>
    </location>
</feature>
<keyword evidence="1 3" id="KW-0547">Nucleotide-binding</keyword>
<dbReference type="PRINTS" id="PR00380">
    <property type="entry name" value="KINESINHEAVY"/>
</dbReference>
<reference evidence="8" key="2">
    <citation type="journal article" date="2023" name="Microbiol Resour">
        <title>Decontamination and Annotation of the Draft Genome Sequence of the Oomycete Lagenidium giganteum ARSEF 373.</title>
        <authorList>
            <person name="Morgan W.R."/>
            <person name="Tartar A."/>
        </authorList>
    </citation>
    <scope>NUCLEOTIDE SEQUENCE</scope>
    <source>
        <strain evidence="8">ARSEF 373</strain>
    </source>
</reference>